<evidence type="ECO:0000256" key="2">
    <source>
        <dbReference type="ARBA" id="ARBA00023125"/>
    </source>
</evidence>
<dbReference type="SMART" id="SM00342">
    <property type="entry name" value="HTH_ARAC"/>
    <property type="match status" value="1"/>
</dbReference>
<dbReference type="PANTHER" id="PTHR46796">
    <property type="entry name" value="HTH-TYPE TRANSCRIPTIONAL ACTIVATOR RHAS-RELATED"/>
    <property type="match status" value="1"/>
</dbReference>
<dbReference type="GO" id="GO:0003700">
    <property type="term" value="F:DNA-binding transcription factor activity"/>
    <property type="evidence" value="ECO:0007669"/>
    <property type="project" value="InterPro"/>
</dbReference>
<dbReference type="Gene3D" id="1.10.10.60">
    <property type="entry name" value="Homeodomain-like"/>
    <property type="match status" value="1"/>
</dbReference>
<protein>
    <submittedName>
        <fullName evidence="5">HTH-type transcriptional activator RhaR</fullName>
    </submittedName>
</protein>
<dbReference type="InterPro" id="IPR018060">
    <property type="entry name" value="HTH_AraC"/>
</dbReference>
<dbReference type="InterPro" id="IPR018062">
    <property type="entry name" value="HTH_AraC-typ_CS"/>
</dbReference>
<feature type="domain" description="HTH araC/xylS-type" evidence="4">
    <location>
        <begin position="236"/>
        <end position="337"/>
    </location>
</feature>
<dbReference type="PANTHER" id="PTHR46796:SF12">
    <property type="entry name" value="HTH-TYPE DNA-BINDING TRANSCRIPTIONAL ACTIVATOR EUTR"/>
    <property type="match status" value="1"/>
</dbReference>
<evidence type="ECO:0000256" key="1">
    <source>
        <dbReference type="ARBA" id="ARBA00023015"/>
    </source>
</evidence>
<comment type="caution">
    <text evidence="5">The sequence shown here is derived from an EMBL/GenBank/DDBJ whole genome shotgun (WGS) entry which is preliminary data.</text>
</comment>
<sequence>MEHARVSQEAGPSSVAQFCVKRTSDVHVHASHLSAWEQQYEQVSRGVFSGVVREVAAPGLQVFEEWASCATAQHCRPWSGGVWIGMPVPEDTQGLRYMGRSVDSQQWMWANDDQVFDLFVPAGVGLYGVVLDGRDMMRHLHWRDGRGECGTGQSFASTGWSGMQLQHLTIAQRQRLTGLLREVLSNVERTPEVLSHDASRQALHHAVLTVVCDLAVPREVQPVMVGRHHRRLTLVRRARELILERPQDFSHLTALCAALHVTRRTLQNCFHEVMGISPAAYLREVRLNAVRRALQSPLEAQHTITEIAARWGFWHMGHFGREYKTLFGETPSQTRAAWLEVK</sequence>
<evidence type="ECO:0000259" key="4">
    <source>
        <dbReference type="PROSITE" id="PS01124"/>
    </source>
</evidence>
<dbReference type="GO" id="GO:0043565">
    <property type="term" value="F:sequence-specific DNA binding"/>
    <property type="evidence" value="ECO:0007669"/>
    <property type="project" value="InterPro"/>
</dbReference>
<organism evidence="5 6">
    <name type="scientific">Tepidimonas aquatica</name>
    <dbReference type="NCBI Taxonomy" id="247482"/>
    <lineage>
        <taxon>Bacteria</taxon>
        <taxon>Pseudomonadati</taxon>
        <taxon>Pseudomonadota</taxon>
        <taxon>Betaproteobacteria</taxon>
        <taxon>Burkholderiales</taxon>
        <taxon>Tepidimonas</taxon>
    </lineage>
</organism>
<dbReference type="PROSITE" id="PS01124">
    <property type="entry name" value="HTH_ARAC_FAMILY_2"/>
    <property type="match status" value="1"/>
</dbReference>
<dbReference type="PRINTS" id="PR00032">
    <property type="entry name" value="HTHARAC"/>
</dbReference>
<dbReference type="Pfam" id="PF12833">
    <property type="entry name" value="HTH_18"/>
    <property type="match status" value="1"/>
</dbReference>
<keyword evidence="1" id="KW-0805">Transcription regulation</keyword>
<dbReference type="InterPro" id="IPR020449">
    <property type="entry name" value="Tscrpt_reg_AraC-type_HTH"/>
</dbReference>
<gene>
    <name evidence="5" type="primary">rhaR</name>
    <name evidence="5" type="ORF">Taqua_00755</name>
</gene>
<name>A0A554WRS3_9BURK</name>
<dbReference type="PROSITE" id="PS00041">
    <property type="entry name" value="HTH_ARAC_FAMILY_1"/>
    <property type="match status" value="1"/>
</dbReference>
<keyword evidence="3" id="KW-0804">Transcription</keyword>
<dbReference type="SUPFAM" id="SSF46689">
    <property type="entry name" value="Homeodomain-like"/>
    <property type="match status" value="2"/>
</dbReference>
<accession>A0A554WRS3</accession>
<evidence type="ECO:0000256" key="3">
    <source>
        <dbReference type="ARBA" id="ARBA00023163"/>
    </source>
</evidence>
<evidence type="ECO:0000313" key="6">
    <source>
        <dbReference type="Proteomes" id="UP000318554"/>
    </source>
</evidence>
<dbReference type="InterPro" id="IPR009057">
    <property type="entry name" value="Homeodomain-like_sf"/>
</dbReference>
<keyword evidence="2" id="KW-0238">DNA-binding</keyword>
<dbReference type="InterPro" id="IPR050204">
    <property type="entry name" value="AraC_XylS_family_regulators"/>
</dbReference>
<reference evidence="5 6" key="1">
    <citation type="submission" date="2019-07" db="EMBL/GenBank/DDBJ databases">
        <title>Tepidimonas aquatica CLN-1 draft genome.</title>
        <authorList>
            <person name="Da Costa M.S."/>
            <person name="Froufe H.J.C."/>
            <person name="Egas C."/>
            <person name="Albuquerque L."/>
        </authorList>
    </citation>
    <scope>NUCLEOTIDE SEQUENCE [LARGE SCALE GENOMIC DNA]</scope>
    <source>
        <strain evidence="5 6">CLN-1</strain>
    </source>
</reference>
<evidence type="ECO:0000313" key="5">
    <source>
        <dbReference type="EMBL" id="TSE26281.1"/>
    </source>
</evidence>
<proteinExistence type="predicted"/>
<dbReference type="EMBL" id="VJNA01000007">
    <property type="protein sequence ID" value="TSE26281.1"/>
    <property type="molecule type" value="Genomic_DNA"/>
</dbReference>
<dbReference type="AlphaFoldDB" id="A0A554WRS3"/>
<dbReference type="Proteomes" id="UP000318554">
    <property type="component" value="Unassembled WGS sequence"/>
</dbReference>
<keyword evidence="6" id="KW-1185">Reference proteome</keyword>